<dbReference type="Gene3D" id="3.90.190.10">
    <property type="entry name" value="Protein tyrosine phosphatase superfamily"/>
    <property type="match status" value="1"/>
</dbReference>
<sequence>MADGEELFHPTATQSIWKVTRQLKKEQCSLYNCVASVLSDAAFVSEVRGLYPSLPLLANLRCGLWYTRQADGTCYFKSTDGHNGNWSFSSTRLNWNVCELAAKQGGVIIVDATRKGKRFPDAMTKTIPIWAAVVNRAVARKRAEAAARLAEAAAVAAAEPPPPELDTACDVDGTSHCPAPCGVPAAVAPRHPVQSDDNSNSAGGCCGGGAAAVLPPPGATHGAWAAWATTEGDIVGCGISSCTRVGSLSQWLQSPMAAAAREEDGEVRSPPLRPPPKLQRPLRDSRGADGPAAAAAAAAAAPSSFQCGAPAPDVGCEATDCAGEDAGAASTSCTAGLYGMYSLELQEEVSFNELGEMSPDGDQPPPRQLLPAADTSPSCNGPVAAAAEATNDGLCLYGAAQSTYSAAAAQTATGSQLLLSPFAKVAAAAAAATVGPPGLLEPLEAADMGSAAAARGGGTSVGAAASDARELDSVDLGAASASHVSCSPEEGWRWGGLFGGVVDGSGCNDVDSEPLRLCCNGNLHQQYSRPDQGHPFRHQGSSSRSGDEQLTLQPQSQPQGQQQWRRSRPQQESDPDADGSGGSCSDTCGPVGLSGRVSTRTSSSSSSSSSCVSRSNSCSSDHSDRTGPGGAAAGTLGGAAAPGGRSGGGGDGAACTAADPAPRLRPFPRHHTCSTGTPPPPWSPRRCGSMPPPLPPPPHAAAVVRGGTELHRRFSGAGSDSSGSYSRRTDSYASSSSSRYSSSGGGDAGGAAAVAADGAAPTGAAATSRAGGGCCAGSDCACADGRRECWDVGLHLPLWISSNERAQIERRLDGWVDALLRVGADVEGLAKVLRKPLRPLWISQSSTIWVDQVAQPDQLPFTPLYLVSASQPHSYLRQAACVGGDDADTDADGDGDADADADNSDGRRAAARRHHQYKRQGRGPQQQQQQQPHAWTYVYVPGAGDDEESWAAGLTPAVFWAHYPELLQAGPAGVQDAVRQVLQREATALAERGTNSSILAAAATHGTAASAYAAPTDQHHLLPAGCRGGAGAGSAGGASAPGPGGLFLIGPTGLALGDLSAGTAPGCWSHVDAVLSCGMQQHPSMAGEPQWPHGQKGEAAEAVATGPEAGLRQEPRQGQEHGAGVATAEGAQGPEGVDGEARSGGSEHHHHLHHHHHHHHQRQPPAAAPPRYLHLPVQHYKHNRTSLSQHLDAALDFLSYHLGRGHRVLIHDTNGLDTCVCVAVALLLACYGSCGGGGGGGGAEASAPSWVRPYRGGGGAEAELAPEAVSKDAVRQRLAYVSAFYPPGRPTRGMLRQVFNHFVNAKGGGGGGGGSGVGCEDDVE</sequence>
<protein>
    <recommendedName>
        <fullName evidence="6">Initiator tRNA phosphoribosyl transferase</fullName>
    </recommendedName>
</protein>
<comment type="caution">
    <text evidence="4">The sequence shown here is derived from an EMBL/GenBank/DDBJ whole genome shotgun (WGS) entry which is preliminary data.</text>
</comment>
<name>A0A9W6F4D4_9CHLO</name>
<dbReference type="InterPro" id="IPR029021">
    <property type="entry name" value="Prot-tyrosine_phosphatase-like"/>
</dbReference>
<feature type="domain" description="Rit1 N-terminal" evidence="3">
    <location>
        <begin position="790"/>
        <end position="982"/>
    </location>
</feature>
<evidence type="ECO:0000256" key="1">
    <source>
        <dbReference type="SAM" id="MobiDB-lite"/>
    </source>
</evidence>
<feature type="compositionally biased region" description="Low complexity" evidence="1">
    <location>
        <begin position="922"/>
        <end position="932"/>
    </location>
</feature>
<feature type="compositionally biased region" description="Gly residues" evidence="1">
    <location>
        <begin position="627"/>
        <end position="652"/>
    </location>
</feature>
<dbReference type="InterPro" id="IPR033421">
    <property type="entry name" value="Rit1_DUSP-like"/>
</dbReference>
<evidence type="ECO:0000259" key="3">
    <source>
        <dbReference type="Pfam" id="PF17184"/>
    </source>
</evidence>
<feature type="compositionally biased region" description="Low complexity" evidence="1">
    <location>
        <begin position="553"/>
        <end position="564"/>
    </location>
</feature>
<feature type="compositionally biased region" description="Pro residues" evidence="1">
    <location>
        <begin position="690"/>
        <end position="699"/>
    </location>
</feature>
<dbReference type="Pfam" id="PF04179">
    <property type="entry name" value="Init_tRNA_PT"/>
    <property type="match status" value="1"/>
</dbReference>
<evidence type="ECO:0008006" key="6">
    <source>
        <dbReference type="Google" id="ProtNLM"/>
    </source>
</evidence>
<reference evidence="4 5" key="1">
    <citation type="journal article" date="2023" name="Commun. Biol.">
        <title>Reorganization of the ancestral sex-determining regions during the evolution of trioecy in Pleodorina starrii.</title>
        <authorList>
            <person name="Takahashi K."/>
            <person name="Suzuki S."/>
            <person name="Kawai-Toyooka H."/>
            <person name="Yamamoto K."/>
            <person name="Hamaji T."/>
            <person name="Ootsuki R."/>
            <person name="Yamaguchi H."/>
            <person name="Kawachi M."/>
            <person name="Higashiyama T."/>
            <person name="Nozaki H."/>
        </authorList>
    </citation>
    <scope>NUCLEOTIDE SEQUENCE [LARGE SCALE GENOMIC DNA]</scope>
    <source>
        <strain evidence="4 5">NIES-4479</strain>
    </source>
</reference>
<evidence type="ECO:0000259" key="2">
    <source>
        <dbReference type="Pfam" id="PF04179"/>
    </source>
</evidence>
<feature type="region of interest" description="Disordered" evidence="1">
    <location>
        <begin position="354"/>
        <end position="380"/>
    </location>
</feature>
<dbReference type="PANTHER" id="PTHR31811">
    <property type="entry name" value="TRNA A64-2'-O-RIBOSYLPHOSPHATE TRANSFERASE"/>
    <property type="match status" value="1"/>
</dbReference>
<dbReference type="GO" id="GO:0005737">
    <property type="term" value="C:cytoplasm"/>
    <property type="evidence" value="ECO:0007669"/>
    <property type="project" value="TreeGrafter"/>
</dbReference>
<dbReference type="PANTHER" id="PTHR31811:SF0">
    <property type="entry name" value="TRNA A64-2'-O-RIBOSYLPHOSPHATE TRANSFERASE"/>
    <property type="match status" value="1"/>
</dbReference>
<dbReference type="OrthoDB" id="45256at2759"/>
<evidence type="ECO:0000313" key="5">
    <source>
        <dbReference type="Proteomes" id="UP001165080"/>
    </source>
</evidence>
<feature type="compositionally biased region" description="Basic residues" evidence="1">
    <location>
        <begin position="909"/>
        <end position="921"/>
    </location>
</feature>
<feature type="region of interest" description="Disordered" evidence="1">
    <location>
        <begin position="256"/>
        <end position="295"/>
    </location>
</feature>
<organism evidence="4 5">
    <name type="scientific">Pleodorina starrii</name>
    <dbReference type="NCBI Taxonomy" id="330485"/>
    <lineage>
        <taxon>Eukaryota</taxon>
        <taxon>Viridiplantae</taxon>
        <taxon>Chlorophyta</taxon>
        <taxon>core chlorophytes</taxon>
        <taxon>Chlorophyceae</taxon>
        <taxon>CS clade</taxon>
        <taxon>Chlamydomonadales</taxon>
        <taxon>Volvocaceae</taxon>
        <taxon>Pleodorina</taxon>
    </lineage>
</organism>
<feature type="compositionally biased region" description="Low complexity" evidence="1">
    <location>
        <begin position="715"/>
        <end position="742"/>
    </location>
</feature>
<dbReference type="EMBL" id="BRXU01000012">
    <property type="protein sequence ID" value="GLC55261.1"/>
    <property type="molecule type" value="Genomic_DNA"/>
</dbReference>
<evidence type="ECO:0000313" key="4">
    <source>
        <dbReference type="EMBL" id="GLC55261.1"/>
    </source>
</evidence>
<feature type="compositionally biased region" description="Basic residues" evidence="1">
    <location>
        <begin position="1148"/>
        <end position="1162"/>
    </location>
</feature>
<feature type="domain" description="Rit1 DUSP-like" evidence="2">
    <location>
        <begin position="1172"/>
        <end position="1301"/>
    </location>
</feature>
<feature type="region of interest" description="Disordered" evidence="1">
    <location>
        <begin position="1081"/>
        <end position="1170"/>
    </location>
</feature>
<dbReference type="Proteomes" id="UP001165080">
    <property type="component" value="Unassembled WGS sequence"/>
</dbReference>
<accession>A0A9W6F4D4</accession>
<dbReference type="InterPro" id="IPR007306">
    <property type="entry name" value="Rit1"/>
</dbReference>
<feature type="compositionally biased region" description="Low complexity" evidence="1">
    <location>
        <begin position="583"/>
        <end position="620"/>
    </location>
</feature>
<feature type="region of interest" description="Disordered" evidence="1">
    <location>
        <begin position="886"/>
        <end position="933"/>
    </location>
</feature>
<feature type="compositionally biased region" description="Acidic residues" evidence="1">
    <location>
        <begin position="886"/>
        <end position="903"/>
    </location>
</feature>
<proteinExistence type="predicted"/>
<dbReference type="Pfam" id="PF17184">
    <property type="entry name" value="Rit1_C"/>
    <property type="match status" value="2"/>
</dbReference>
<dbReference type="InterPro" id="IPR033449">
    <property type="entry name" value="Rit1_N"/>
</dbReference>
<keyword evidence="5" id="KW-1185">Reference proteome</keyword>
<dbReference type="GO" id="GO:0019988">
    <property type="term" value="P:charged-tRNA amino acid modification"/>
    <property type="evidence" value="ECO:0007669"/>
    <property type="project" value="InterPro"/>
</dbReference>
<dbReference type="GO" id="GO:0043399">
    <property type="term" value="F:tRNA adenosine(64)-2'-O-ribosylphosphate transferase activity"/>
    <property type="evidence" value="ECO:0007669"/>
    <property type="project" value="InterPro"/>
</dbReference>
<feature type="domain" description="Rit1 N-terminal" evidence="3">
    <location>
        <begin position="23"/>
        <end position="145"/>
    </location>
</feature>
<feature type="region of interest" description="Disordered" evidence="1">
    <location>
        <begin position="526"/>
        <end position="753"/>
    </location>
</feature>
<dbReference type="SUPFAM" id="SSF52799">
    <property type="entry name" value="(Phosphotyrosine protein) phosphatases II"/>
    <property type="match status" value="1"/>
</dbReference>
<feature type="compositionally biased region" description="Polar residues" evidence="1">
    <location>
        <begin position="539"/>
        <end position="552"/>
    </location>
</feature>
<gene>
    <name evidence="4" type="primary">PLEST001152</name>
    <name evidence="4" type="ORF">PLESTB_000965500</name>
</gene>